<keyword evidence="2" id="KW-1185">Reference proteome</keyword>
<evidence type="ECO:0000313" key="2">
    <source>
        <dbReference type="Proteomes" id="UP000596660"/>
    </source>
</evidence>
<organism evidence="1 2">
    <name type="scientific">Chenopodium quinoa</name>
    <name type="common">Quinoa</name>
    <dbReference type="NCBI Taxonomy" id="63459"/>
    <lineage>
        <taxon>Eukaryota</taxon>
        <taxon>Viridiplantae</taxon>
        <taxon>Streptophyta</taxon>
        <taxon>Embryophyta</taxon>
        <taxon>Tracheophyta</taxon>
        <taxon>Spermatophyta</taxon>
        <taxon>Magnoliopsida</taxon>
        <taxon>eudicotyledons</taxon>
        <taxon>Gunneridae</taxon>
        <taxon>Pentapetalae</taxon>
        <taxon>Caryophyllales</taxon>
        <taxon>Chenopodiaceae</taxon>
        <taxon>Chenopodioideae</taxon>
        <taxon>Atripliceae</taxon>
        <taxon>Chenopodium</taxon>
    </lineage>
</organism>
<dbReference type="Pfam" id="PF06830">
    <property type="entry name" value="Root_cap"/>
    <property type="match status" value="1"/>
</dbReference>
<dbReference type="InterPro" id="IPR009646">
    <property type="entry name" value="Root_cap"/>
</dbReference>
<dbReference type="PANTHER" id="PTHR31656">
    <property type="entry name" value="ROOT CAP DOMAIN-CONTAINING PROTEIN"/>
    <property type="match status" value="1"/>
</dbReference>
<proteinExistence type="predicted"/>
<accession>A0A803L2E0</accession>
<dbReference type="EnsemblPlants" id="AUR62006029-RA">
    <property type="protein sequence ID" value="AUR62006029-RA:cds"/>
    <property type="gene ID" value="AUR62006029"/>
</dbReference>
<reference evidence="1" key="1">
    <citation type="journal article" date="2017" name="Nature">
        <title>The genome of Chenopodium quinoa.</title>
        <authorList>
            <person name="Jarvis D.E."/>
            <person name="Ho Y.S."/>
            <person name="Lightfoot D.J."/>
            <person name="Schmoeckel S.M."/>
            <person name="Li B."/>
            <person name="Borm T.J.A."/>
            <person name="Ohyanagi H."/>
            <person name="Mineta K."/>
            <person name="Michell C.T."/>
            <person name="Saber N."/>
            <person name="Kharbatia N.M."/>
            <person name="Rupper R.R."/>
            <person name="Sharp A.R."/>
            <person name="Dally N."/>
            <person name="Boughton B.A."/>
            <person name="Woo Y.H."/>
            <person name="Gao G."/>
            <person name="Schijlen E.G.W.M."/>
            <person name="Guo X."/>
            <person name="Momin A.A."/>
            <person name="Negrao S."/>
            <person name="Al-Babili S."/>
            <person name="Gehring C."/>
            <person name="Roessner U."/>
            <person name="Jung C."/>
            <person name="Murphy K."/>
            <person name="Arold S.T."/>
            <person name="Gojobori T."/>
            <person name="van der Linden C.G."/>
            <person name="van Loo E.N."/>
            <person name="Jellen E.N."/>
            <person name="Maughan P.J."/>
            <person name="Tester M."/>
        </authorList>
    </citation>
    <scope>NUCLEOTIDE SEQUENCE [LARGE SCALE GENOMIC DNA]</scope>
    <source>
        <strain evidence="1">cv. PI 614886</strain>
    </source>
</reference>
<dbReference type="AlphaFoldDB" id="A0A803L2E0"/>
<dbReference type="OMA" id="TMNLASM"/>
<evidence type="ECO:0000313" key="1">
    <source>
        <dbReference type="EnsemblPlants" id="AUR62006029-RA:cds"/>
    </source>
</evidence>
<name>A0A803L2E0_CHEQI</name>
<dbReference type="Gramene" id="AUR62006029-RA">
    <property type="protein sequence ID" value="AUR62006029-RA:cds"/>
    <property type="gene ID" value="AUR62006029"/>
</dbReference>
<protein>
    <submittedName>
        <fullName evidence="1">Uncharacterized protein</fullName>
    </submittedName>
</protein>
<reference evidence="1" key="2">
    <citation type="submission" date="2021-03" db="UniProtKB">
        <authorList>
            <consortium name="EnsemblPlants"/>
        </authorList>
    </citation>
    <scope>IDENTIFICATION</scope>
</reference>
<dbReference type="Proteomes" id="UP000596660">
    <property type="component" value="Unplaced"/>
</dbReference>
<sequence length="204" mass="22822">MSRDFTWVQSIGILFDNHRLFLGATKTSEWNDAKDSLSLAFDGEPIFLKETQGSRWSSTTMPRVIITRMSETNSIIIQVQGKLQITAKVVPITDEESRAHSYDITDEDCYAHLDLGFKFYSLTDRVDGVLGKTYRDDYVSRVKMGVAMPIMGGDKEYASSSIFATDCLASRFYDGQDETSIQTMNLASMNCASGMNGRAVVCKR</sequence>